<dbReference type="AlphaFoldDB" id="A0A255ZPN4"/>
<reference evidence="2 3" key="1">
    <citation type="submission" date="2017-07" db="EMBL/GenBank/DDBJ databases">
        <title>Flavobacterium cyanobacteriorum sp. nov., isolated from cyanobacterial aggregates in a eutrophic lake.</title>
        <authorList>
            <person name="Cai H."/>
        </authorList>
    </citation>
    <scope>NUCLEOTIDE SEQUENCE [LARGE SCALE GENOMIC DNA]</scope>
    <source>
        <strain evidence="2 3">TH167</strain>
    </source>
</reference>
<gene>
    <name evidence="2" type="ORF">CHX27_10070</name>
</gene>
<comment type="caution">
    <text evidence="2">The sequence shown here is derived from an EMBL/GenBank/DDBJ whole genome shotgun (WGS) entry which is preliminary data.</text>
</comment>
<dbReference type="Proteomes" id="UP000216035">
    <property type="component" value="Unassembled WGS sequence"/>
</dbReference>
<feature type="transmembrane region" description="Helical" evidence="1">
    <location>
        <begin position="12"/>
        <end position="32"/>
    </location>
</feature>
<proteinExistence type="predicted"/>
<organism evidence="2 3">
    <name type="scientific">Flavobacterium aurantiibacter</name>
    <dbReference type="NCBI Taxonomy" id="2023067"/>
    <lineage>
        <taxon>Bacteria</taxon>
        <taxon>Pseudomonadati</taxon>
        <taxon>Bacteroidota</taxon>
        <taxon>Flavobacteriia</taxon>
        <taxon>Flavobacteriales</taxon>
        <taxon>Flavobacteriaceae</taxon>
        <taxon>Flavobacterium</taxon>
    </lineage>
</organism>
<evidence type="ECO:0000256" key="1">
    <source>
        <dbReference type="SAM" id="Phobius"/>
    </source>
</evidence>
<keyword evidence="3" id="KW-1185">Reference proteome</keyword>
<sequence>MFLNSRKEKRLFTPIYGGIISFLYSFIFFFWAMRRNNRAPKTICASGARAFCCNSSLPIAIGSVPRRCGVSAPIAIADYDPSVRKGLE</sequence>
<keyword evidence="1" id="KW-0472">Membrane</keyword>
<evidence type="ECO:0000313" key="2">
    <source>
        <dbReference type="EMBL" id="OYQ43416.1"/>
    </source>
</evidence>
<name>A0A255ZPN4_9FLAO</name>
<keyword evidence="1" id="KW-0812">Transmembrane</keyword>
<evidence type="ECO:0000313" key="3">
    <source>
        <dbReference type="Proteomes" id="UP000216035"/>
    </source>
</evidence>
<keyword evidence="1" id="KW-1133">Transmembrane helix</keyword>
<dbReference type="EMBL" id="NOXX01000204">
    <property type="protein sequence ID" value="OYQ43416.1"/>
    <property type="molecule type" value="Genomic_DNA"/>
</dbReference>
<protein>
    <submittedName>
        <fullName evidence="2">Uncharacterized protein</fullName>
    </submittedName>
</protein>
<accession>A0A255ZPN4</accession>